<reference evidence="6" key="2">
    <citation type="submission" date="2014-05" db="EMBL/GenBank/DDBJ databases">
        <title>The genome and life-stage specific transcriptomes of Globodera pallida elucidate key aspects of plant parasitism by a cyst nematode.</title>
        <authorList>
            <person name="Cotton J.A."/>
            <person name="Lilley C.J."/>
            <person name="Jones L.M."/>
            <person name="Kikuchi T."/>
            <person name="Reid A.J."/>
            <person name="Thorpe P."/>
            <person name="Tsai I.J."/>
            <person name="Beasley H."/>
            <person name="Blok V."/>
            <person name="Cock P.J.A."/>
            <person name="Van den Akker S.E."/>
            <person name="Holroyd N."/>
            <person name="Hunt M."/>
            <person name="Mantelin S."/>
            <person name="Naghra H."/>
            <person name="Pain A."/>
            <person name="Palomares-Rius J.E."/>
            <person name="Zarowiecki M."/>
            <person name="Berriman M."/>
            <person name="Jones J.T."/>
            <person name="Urwin P.E."/>
        </authorList>
    </citation>
    <scope>NUCLEOTIDE SEQUENCE [LARGE SCALE GENOMIC DNA]</scope>
    <source>
        <strain evidence="6">Lindley</strain>
    </source>
</reference>
<dbReference type="Pfam" id="PF25101">
    <property type="entry name" value="Spectrin_7"/>
    <property type="match status" value="1"/>
</dbReference>
<evidence type="ECO:0000313" key="6">
    <source>
        <dbReference type="Proteomes" id="UP000050741"/>
    </source>
</evidence>
<dbReference type="Pfam" id="PF13927">
    <property type="entry name" value="Ig_3"/>
    <property type="match status" value="1"/>
</dbReference>
<keyword evidence="3" id="KW-0393">Immunoglobulin domain</keyword>
<dbReference type="Gene3D" id="2.60.40.10">
    <property type="entry name" value="Immunoglobulins"/>
    <property type="match status" value="2"/>
</dbReference>
<evidence type="ECO:0000256" key="1">
    <source>
        <dbReference type="ARBA" id="ARBA00004496"/>
    </source>
</evidence>
<dbReference type="InterPro" id="IPR013783">
    <property type="entry name" value="Ig-like_fold"/>
</dbReference>
<dbReference type="GO" id="GO:0031672">
    <property type="term" value="C:A band"/>
    <property type="evidence" value="ECO:0007669"/>
    <property type="project" value="UniProtKB-ARBA"/>
</dbReference>
<dbReference type="Pfam" id="PF07679">
    <property type="entry name" value="I-set"/>
    <property type="match status" value="1"/>
</dbReference>
<evidence type="ECO:0000313" key="7">
    <source>
        <dbReference type="WBParaSite" id="GPLIN_001284200"/>
    </source>
</evidence>
<proteinExistence type="predicted"/>
<dbReference type="InterPro" id="IPR013098">
    <property type="entry name" value="Ig_I-set"/>
</dbReference>
<dbReference type="GO" id="GO:0004672">
    <property type="term" value="F:protein kinase activity"/>
    <property type="evidence" value="ECO:0007669"/>
    <property type="project" value="TreeGrafter"/>
</dbReference>
<dbReference type="InterPro" id="IPR036179">
    <property type="entry name" value="Ig-like_dom_sf"/>
</dbReference>
<dbReference type="GO" id="GO:0019899">
    <property type="term" value="F:enzyme binding"/>
    <property type="evidence" value="ECO:0007669"/>
    <property type="project" value="UniProtKB-ARBA"/>
</dbReference>
<feature type="coiled-coil region" evidence="4">
    <location>
        <begin position="323"/>
        <end position="357"/>
    </location>
</feature>
<name>A0A183CIY6_GLOPA</name>
<keyword evidence="2" id="KW-0963">Cytoplasm</keyword>
<dbReference type="FunFam" id="2.60.40.10:FF:000425">
    <property type="entry name" value="Myosin light chain kinase"/>
    <property type="match status" value="1"/>
</dbReference>
<organism evidence="6 7">
    <name type="scientific">Globodera pallida</name>
    <name type="common">Potato cyst nematode worm</name>
    <name type="synonym">Heterodera pallida</name>
    <dbReference type="NCBI Taxonomy" id="36090"/>
    <lineage>
        <taxon>Eukaryota</taxon>
        <taxon>Metazoa</taxon>
        <taxon>Ecdysozoa</taxon>
        <taxon>Nematoda</taxon>
        <taxon>Chromadorea</taxon>
        <taxon>Rhabditida</taxon>
        <taxon>Tylenchina</taxon>
        <taxon>Tylenchomorpha</taxon>
        <taxon>Tylenchoidea</taxon>
        <taxon>Heteroderidae</taxon>
        <taxon>Heteroderinae</taxon>
        <taxon>Globodera</taxon>
    </lineage>
</organism>
<evidence type="ECO:0000256" key="3">
    <source>
        <dbReference type="ARBA" id="ARBA00023319"/>
    </source>
</evidence>
<reference evidence="7" key="3">
    <citation type="submission" date="2016-06" db="UniProtKB">
        <authorList>
            <consortium name="WormBaseParasite"/>
        </authorList>
    </citation>
    <scope>IDENTIFICATION</scope>
</reference>
<feature type="domain" description="Ig-like" evidence="5">
    <location>
        <begin position="597"/>
        <end position="688"/>
    </location>
</feature>
<comment type="subcellular location">
    <subcellularLocation>
        <location evidence="1">Cytoplasm</location>
    </subcellularLocation>
</comment>
<keyword evidence="4" id="KW-0175">Coiled coil</keyword>
<dbReference type="InterPro" id="IPR003598">
    <property type="entry name" value="Ig_sub2"/>
</dbReference>
<dbReference type="SMART" id="SM00409">
    <property type="entry name" value="IG"/>
    <property type="match status" value="2"/>
</dbReference>
<evidence type="ECO:0000259" key="5">
    <source>
        <dbReference type="PROSITE" id="PS50835"/>
    </source>
</evidence>
<evidence type="ECO:0000256" key="4">
    <source>
        <dbReference type="SAM" id="Coils"/>
    </source>
</evidence>
<dbReference type="PANTHER" id="PTHR47633">
    <property type="entry name" value="IMMUNOGLOBULIN"/>
    <property type="match status" value="1"/>
</dbReference>
<keyword evidence="6" id="KW-1185">Reference proteome</keyword>
<dbReference type="PROSITE" id="PS50835">
    <property type="entry name" value="IG_LIKE"/>
    <property type="match status" value="2"/>
</dbReference>
<sequence length="772" mass="87914">MQALDEKIVIISEHHQQQQQNSIKNVKKDKSTSAAAALDMSEANLTTAEQWLLTAAQRFERVRNDDDEEEELELHILVNEIKANYASLKCISEQIDPVLKPTSATRCDQLLEHYNRLLKEVQMRGDLLERTQTMMQKTDMLLIQLEKMRDDLRHASAAMAGELGPLAQQKGVALIEDGVQLCAQWEREPADGAAWRAAVDKRVERLKEAVIDVVRMARDRIAAGKSDKLREMVFSFRLNIGIILWRAIDLTYKEQQLRSLLASQQKLQHFVLAEEQRLDAVHAGICQIRQMVESRMKLGQTLEQLHKLSRELDTSLHFFGTLLKNEDAKNADNETAVEQHQKQLQQMRNLLQQANEYIYRERHQAEKFASLANSLNDTDPGLNIYPALDWSRATLSSHEKELSRLTKLSKQWETERQNWQNLKTSTDGTFKPRITVHLPLEHVVLAGSHLELSARAEGNPEPEIVWLKDGCSIGELTGHRRMGWLNSLATLIIWYREEQTVLESDRFRLAFRGDHCALSCSEARTEDAGLYKVLAVNVHGETMNFCRVCIVPPSPKRNTELLHRQRRSLARRVEPDELVPEIVTVPNDTVLPVTDVPPVIEPQLSSQVVREGQHVNFQVRIRGVPKPGVRWFYNGSPIDGDRQDLVLSKDSENCHVLNIPRVVLGHAGQYTVEAQNKAGRERSSATLNVLLGFEETTTKTTATTTTATTSPTSGFDSPQFGSHWFQQHSHQNNLFGEPTKIEINNDHRQMFDQRSWSRQSFGSSPRGIVLRL</sequence>
<protein>
    <submittedName>
        <fullName evidence="7">Ig-like domain-containing protein</fullName>
    </submittedName>
</protein>
<dbReference type="Proteomes" id="UP000050741">
    <property type="component" value="Unassembled WGS sequence"/>
</dbReference>
<dbReference type="PANTHER" id="PTHR47633:SF8">
    <property type="entry name" value="SPEG NEIGHBOR PROTEIN"/>
    <property type="match status" value="1"/>
</dbReference>
<accession>A0A183CIY6</accession>
<dbReference type="InterPro" id="IPR003599">
    <property type="entry name" value="Ig_sub"/>
</dbReference>
<dbReference type="InterPro" id="IPR007110">
    <property type="entry name" value="Ig-like_dom"/>
</dbReference>
<dbReference type="SMART" id="SM00408">
    <property type="entry name" value="IGc2"/>
    <property type="match status" value="2"/>
</dbReference>
<feature type="domain" description="Ig-like" evidence="5">
    <location>
        <begin position="432"/>
        <end position="544"/>
    </location>
</feature>
<dbReference type="SUPFAM" id="SSF48726">
    <property type="entry name" value="Immunoglobulin"/>
    <property type="match status" value="2"/>
</dbReference>
<dbReference type="InterPro" id="IPR058157">
    <property type="entry name" value="Spectrin_met"/>
</dbReference>
<reference evidence="6" key="1">
    <citation type="submission" date="2013-12" db="EMBL/GenBank/DDBJ databases">
        <authorList>
            <person name="Aslett M."/>
        </authorList>
    </citation>
    <scope>NUCLEOTIDE SEQUENCE [LARGE SCALE GENOMIC DNA]</scope>
    <source>
        <strain evidence="6">Lindley</strain>
    </source>
</reference>
<dbReference type="AlphaFoldDB" id="A0A183CIY6"/>
<dbReference type="WBParaSite" id="GPLIN_001284200">
    <property type="protein sequence ID" value="GPLIN_001284200"/>
    <property type="gene ID" value="GPLIN_001284200"/>
</dbReference>
<evidence type="ECO:0000256" key="2">
    <source>
        <dbReference type="ARBA" id="ARBA00022490"/>
    </source>
</evidence>